<name>A0ABR0I063_9PEZI</name>
<sequence>MSRIRQEIPSDTKELEELQQWQIGLSGKISSSIPRPNNVAIDVLTKVTAGRPRHAHTNRDTYQHSSSMFNSRG</sequence>
<dbReference type="EMBL" id="JAFFHB010000001">
    <property type="protein sequence ID" value="KAK4673757.1"/>
    <property type="molecule type" value="Genomic_DNA"/>
</dbReference>
<dbReference type="Proteomes" id="UP001326199">
    <property type="component" value="Unassembled WGS sequence"/>
</dbReference>
<keyword evidence="3" id="KW-1185">Reference proteome</keyword>
<feature type="compositionally biased region" description="Polar residues" evidence="1">
    <location>
        <begin position="63"/>
        <end position="73"/>
    </location>
</feature>
<feature type="region of interest" description="Disordered" evidence="1">
    <location>
        <begin position="51"/>
        <end position="73"/>
    </location>
</feature>
<evidence type="ECO:0000256" key="1">
    <source>
        <dbReference type="SAM" id="MobiDB-lite"/>
    </source>
</evidence>
<evidence type="ECO:0000313" key="3">
    <source>
        <dbReference type="Proteomes" id="UP001326199"/>
    </source>
</evidence>
<comment type="caution">
    <text evidence="2">The sequence shown here is derived from an EMBL/GenBank/DDBJ whole genome shotgun (WGS) entry which is preliminary data.</text>
</comment>
<protein>
    <submittedName>
        <fullName evidence="2">Uncharacterized protein</fullName>
    </submittedName>
</protein>
<accession>A0ABR0I063</accession>
<gene>
    <name evidence="2" type="ORF">QC763_0017280</name>
</gene>
<evidence type="ECO:0000313" key="2">
    <source>
        <dbReference type="EMBL" id="KAK4673757.1"/>
    </source>
</evidence>
<dbReference type="RefSeq" id="XP_062771079.1">
    <property type="nucleotide sequence ID" value="XM_062905343.1"/>
</dbReference>
<organism evidence="2 3">
    <name type="scientific">Podospora pseudopauciseta</name>
    <dbReference type="NCBI Taxonomy" id="2093780"/>
    <lineage>
        <taxon>Eukaryota</taxon>
        <taxon>Fungi</taxon>
        <taxon>Dikarya</taxon>
        <taxon>Ascomycota</taxon>
        <taxon>Pezizomycotina</taxon>
        <taxon>Sordariomycetes</taxon>
        <taxon>Sordariomycetidae</taxon>
        <taxon>Sordariales</taxon>
        <taxon>Podosporaceae</taxon>
        <taxon>Podospora</taxon>
    </lineage>
</organism>
<reference evidence="2 3" key="1">
    <citation type="journal article" date="2023" name="bioRxiv">
        <title>High-quality genome assemblies of four members of thePodospora anserinaspecies complex.</title>
        <authorList>
            <person name="Ament-Velasquez S.L."/>
            <person name="Vogan A.A."/>
            <person name="Wallerman O."/>
            <person name="Hartmann F."/>
            <person name="Gautier V."/>
            <person name="Silar P."/>
            <person name="Giraud T."/>
            <person name="Johannesson H."/>
        </authorList>
    </citation>
    <scope>NUCLEOTIDE SEQUENCE [LARGE SCALE GENOMIC DNA]</scope>
    <source>
        <strain evidence="2 3">CBS 411.78</strain>
    </source>
</reference>
<proteinExistence type="predicted"/>
<dbReference type="GeneID" id="87925285"/>